<evidence type="ECO:0000313" key="2">
    <source>
        <dbReference type="Proteomes" id="UP000215002"/>
    </source>
</evidence>
<protein>
    <submittedName>
        <fullName evidence="1">Uncharacterized protein</fullName>
    </submittedName>
</protein>
<reference evidence="1 2" key="1">
    <citation type="submission" date="2017-08" db="EMBL/GenBank/DDBJ databases">
        <title>Complete genome sequence of Mucilaginibacter sp. strain BJC16-A31.</title>
        <authorList>
            <consortium name="Henan University of Science and Technology"/>
            <person name="You X."/>
        </authorList>
    </citation>
    <scope>NUCLEOTIDE SEQUENCE [LARGE SCALE GENOMIC DNA]</scope>
    <source>
        <strain evidence="1 2">BJC16-A31</strain>
    </source>
</reference>
<proteinExistence type="predicted"/>
<name>A0A223NS15_9SPHI</name>
<organism evidence="1 2">
    <name type="scientific">Mucilaginibacter xinganensis</name>
    <dbReference type="NCBI Taxonomy" id="1234841"/>
    <lineage>
        <taxon>Bacteria</taxon>
        <taxon>Pseudomonadati</taxon>
        <taxon>Bacteroidota</taxon>
        <taxon>Sphingobacteriia</taxon>
        <taxon>Sphingobacteriales</taxon>
        <taxon>Sphingobacteriaceae</taxon>
        <taxon>Mucilaginibacter</taxon>
    </lineage>
</organism>
<sequence length="164" mass="19136">MEICMPLLLLAILYRYLYHMKRSFILLLLLFTLAKSYGQAQPVTATKPPAEMIGNFEDDYEIRYTISDTLWLQLPDTRFHIIKWNRDKKYIIAKNDKKNPGDGNLYTRIDYMNFNNMDPWKWGYCLTVYNAATDVIAEATAAADRDNPKKGCGGYPFSRMKKLK</sequence>
<evidence type="ECO:0000313" key="1">
    <source>
        <dbReference type="EMBL" id="ASU32637.1"/>
    </source>
</evidence>
<dbReference type="EMBL" id="CP022743">
    <property type="protein sequence ID" value="ASU32637.1"/>
    <property type="molecule type" value="Genomic_DNA"/>
</dbReference>
<gene>
    <name evidence="1" type="ORF">MuYL_0737</name>
</gene>
<accession>A0A223NS15</accession>
<dbReference type="Proteomes" id="UP000215002">
    <property type="component" value="Chromosome"/>
</dbReference>
<dbReference type="KEGG" id="muc:MuYL_0737"/>
<dbReference type="AlphaFoldDB" id="A0A223NS15"/>
<keyword evidence="2" id="KW-1185">Reference proteome</keyword>